<dbReference type="AlphaFoldDB" id="M1C7M1"/>
<dbReference type="HOGENOM" id="CLU_2872084_0_0_1"/>
<dbReference type="Proteomes" id="UP000011115">
    <property type="component" value="Unassembled WGS sequence"/>
</dbReference>
<reference evidence="3" key="1">
    <citation type="journal article" date="2011" name="Nature">
        <title>Genome sequence and analysis of the tuber crop potato.</title>
        <authorList>
            <consortium name="The Potato Genome Sequencing Consortium"/>
        </authorList>
    </citation>
    <scope>NUCLEOTIDE SEQUENCE [LARGE SCALE GENOMIC DNA]</scope>
    <source>
        <strain evidence="3">cv. DM1-3 516 R44</strain>
    </source>
</reference>
<dbReference type="InParanoid" id="M1C7M1"/>
<proteinExistence type="predicted"/>
<reference evidence="2" key="2">
    <citation type="submission" date="2015-06" db="UniProtKB">
        <authorList>
            <consortium name="EnsemblPlants"/>
        </authorList>
    </citation>
    <scope>IDENTIFICATION</scope>
    <source>
        <strain evidence="2">DM1-3 516 R44</strain>
    </source>
</reference>
<feature type="signal peptide" evidence="1">
    <location>
        <begin position="1"/>
        <end position="21"/>
    </location>
</feature>
<keyword evidence="3" id="KW-1185">Reference proteome</keyword>
<organism evidence="2 3">
    <name type="scientific">Solanum tuberosum</name>
    <name type="common">Potato</name>
    <dbReference type="NCBI Taxonomy" id="4113"/>
    <lineage>
        <taxon>Eukaryota</taxon>
        <taxon>Viridiplantae</taxon>
        <taxon>Streptophyta</taxon>
        <taxon>Embryophyta</taxon>
        <taxon>Tracheophyta</taxon>
        <taxon>Spermatophyta</taxon>
        <taxon>Magnoliopsida</taxon>
        <taxon>eudicotyledons</taxon>
        <taxon>Gunneridae</taxon>
        <taxon>Pentapetalae</taxon>
        <taxon>asterids</taxon>
        <taxon>lamiids</taxon>
        <taxon>Solanales</taxon>
        <taxon>Solanaceae</taxon>
        <taxon>Solanoideae</taxon>
        <taxon>Solaneae</taxon>
        <taxon>Solanum</taxon>
    </lineage>
</organism>
<sequence>MTGMNNFLCLLLDPTIRFVGGGPFDNHNRLYNWITHGPLAISGDTEKAAKSKKKLVCNQHYGGA</sequence>
<keyword evidence="1" id="KW-0732">Signal</keyword>
<dbReference type="Gramene" id="PGSC0003DMT400061514">
    <property type="protein sequence ID" value="PGSC0003DMT400061514"/>
    <property type="gene ID" value="PGSC0003DMG400023941"/>
</dbReference>
<dbReference type="PaxDb" id="4113-PGSC0003DMT400061514"/>
<dbReference type="EnsemblPlants" id="PGSC0003DMT400061514">
    <property type="protein sequence ID" value="PGSC0003DMT400061514"/>
    <property type="gene ID" value="PGSC0003DMG400023941"/>
</dbReference>
<evidence type="ECO:0000313" key="2">
    <source>
        <dbReference type="EnsemblPlants" id="PGSC0003DMT400061514"/>
    </source>
</evidence>
<feature type="chain" id="PRO_5004012798" evidence="1">
    <location>
        <begin position="22"/>
        <end position="64"/>
    </location>
</feature>
<evidence type="ECO:0000256" key="1">
    <source>
        <dbReference type="SAM" id="SignalP"/>
    </source>
</evidence>
<name>M1C7M1_SOLTU</name>
<evidence type="ECO:0000313" key="3">
    <source>
        <dbReference type="Proteomes" id="UP000011115"/>
    </source>
</evidence>
<accession>M1C7M1</accession>
<protein>
    <submittedName>
        <fullName evidence="2">Uncharacterized protein</fullName>
    </submittedName>
</protein>